<dbReference type="Pfam" id="PF00004">
    <property type="entry name" value="AAA"/>
    <property type="match status" value="1"/>
</dbReference>
<accession>A0A8J2VPS9</accession>
<dbReference type="InterPro" id="IPR027417">
    <property type="entry name" value="P-loop_NTPase"/>
</dbReference>
<keyword evidence="4" id="KW-1185">Reference proteome</keyword>
<dbReference type="PANTHER" id="PTHR14690">
    <property type="entry name" value="IQ MOTIF CONTAINING WITH AAA DOMAIN 1"/>
    <property type="match status" value="1"/>
</dbReference>
<dbReference type="SUPFAM" id="SSF52540">
    <property type="entry name" value="P-loop containing nucleoside triphosphate hydrolases"/>
    <property type="match status" value="1"/>
</dbReference>
<dbReference type="EMBL" id="CAKASE010000044">
    <property type="protein sequence ID" value="CAG9560054.1"/>
    <property type="molecule type" value="Genomic_DNA"/>
</dbReference>
<sequence length="744" mass="88681">MSSAYYFRKWKNVLQSLNTIVNLDLEYQDTKAHDQKWCDAVERLSGILGTYIACYNDAVECLHQNLQIQKTLYMSNIVDAIVARILELKEQLRKLEGSCYQFLGNSLFDHKLTSYDVEFSKLSKQHKRSEDIEEAVNEAWQKAKNKSEETIVNTEEERPSENITEKLKWWDDAETLPEEDHQGINMTKIYEVAEKISEESLERKKMIALIQAHEKTRQVTKLCTQQKQRRELWEKELKGILNPPARKVLRERSAKIVQTVMRSYFKIKREKLKLYKREELLQMRLCEKPKNEYIQRYKEIEQRNFETYQRYKNEWERDCEEYMTDFKKRRGDEIAEDFRDCIRAWFEKWYYEAKFFYDIPKENQGGALLIVKEEIPTPSEWLEKYEAYLEEKKANKNKTALQLKYEKLAAKEEEMMLKREELKKKKIEAELLKKIMKNPTLHPGYNYPLSKKIKHLCEALEKYDKDWSDLDFEENIDVKEKYVKNINEDYLCSVAKTEICTESGLHMRDELKILKKSLAEEYKNNEEIMPTKIPEKLHRTKKTRKIKPQTGDISDKLLDLAEKDVLKEYPKTNFADFLGDFNYAGDEMRCSLRSPLPFGGETRTIWWERCREVMHGFRKVLLVGPRDSGKTTLVHIMATECDAILYELDPLQIAVEDQTAEHLKQLINDTAACAKVTQPSVIHIKHINLLFASKDYDKYVNWYNNNTYWGVMERKHLEDRLQFKARVDEWNEKTKKKKQRNKAK</sequence>
<dbReference type="InterPro" id="IPR052267">
    <property type="entry name" value="N-DRC_Component"/>
</dbReference>
<evidence type="ECO:0000313" key="3">
    <source>
        <dbReference type="EMBL" id="CAG9560054.1"/>
    </source>
</evidence>
<organism evidence="3 4">
    <name type="scientific">Danaus chrysippus</name>
    <name type="common">African queen</name>
    <dbReference type="NCBI Taxonomy" id="151541"/>
    <lineage>
        <taxon>Eukaryota</taxon>
        <taxon>Metazoa</taxon>
        <taxon>Ecdysozoa</taxon>
        <taxon>Arthropoda</taxon>
        <taxon>Hexapoda</taxon>
        <taxon>Insecta</taxon>
        <taxon>Pterygota</taxon>
        <taxon>Neoptera</taxon>
        <taxon>Endopterygota</taxon>
        <taxon>Lepidoptera</taxon>
        <taxon>Glossata</taxon>
        <taxon>Ditrysia</taxon>
        <taxon>Papilionoidea</taxon>
        <taxon>Nymphalidae</taxon>
        <taxon>Danainae</taxon>
        <taxon>Danaini</taxon>
        <taxon>Danaina</taxon>
        <taxon>Danaus</taxon>
        <taxon>Anosia</taxon>
    </lineage>
</organism>
<dbReference type="OrthoDB" id="6616786at2759"/>
<reference evidence="3" key="1">
    <citation type="submission" date="2021-09" db="EMBL/GenBank/DDBJ databases">
        <authorList>
            <person name="Martin H S."/>
        </authorList>
    </citation>
    <scope>NUCLEOTIDE SEQUENCE</scope>
</reference>
<dbReference type="GO" id="GO:0016887">
    <property type="term" value="F:ATP hydrolysis activity"/>
    <property type="evidence" value="ECO:0007669"/>
    <property type="project" value="InterPro"/>
</dbReference>
<dbReference type="GO" id="GO:0005524">
    <property type="term" value="F:ATP binding"/>
    <property type="evidence" value="ECO:0007669"/>
    <property type="project" value="InterPro"/>
</dbReference>
<proteinExistence type="predicted"/>
<dbReference type="Gene3D" id="3.40.50.300">
    <property type="entry name" value="P-loop containing nucleotide triphosphate hydrolases"/>
    <property type="match status" value="1"/>
</dbReference>
<dbReference type="InterPro" id="IPR003959">
    <property type="entry name" value="ATPase_AAA_core"/>
</dbReference>
<evidence type="ECO:0000259" key="2">
    <source>
        <dbReference type="Pfam" id="PF00004"/>
    </source>
</evidence>
<comment type="caution">
    <text evidence="3">The sequence shown here is derived from an EMBL/GenBank/DDBJ whole genome shotgun (WGS) entry which is preliminary data.</text>
</comment>
<keyword evidence="1" id="KW-0175">Coiled coil</keyword>
<feature type="domain" description="ATPase AAA-type core" evidence="2">
    <location>
        <begin position="620"/>
        <end position="694"/>
    </location>
</feature>
<protein>
    <submittedName>
        <fullName evidence="3">(African queen) hypothetical protein</fullName>
    </submittedName>
</protein>
<gene>
    <name evidence="3" type="ORF">DCHRY22_LOCUS1784</name>
</gene>
<evidence type="ECO:0000256" key="1">
    <source>
        <dbReference type="SAM" id="Coils"/>
    </source>
</evidence>
<feature type="coiled-coil region" evidence="1">
    <location>
        <begin position="382"/>
        <end position="430"/>
    </location>
</feature>
<dbReference type="PANTHER" id="PTHR14690:SF9">
    <property type="entry name" value="GH08353P"/>
    <property type="match status" value="1"/>
</dbReference>
<evidence type="ECO:0000313" key="4">
    <source>
        <dbReference type="Proteomes" id="UP000789524"/>
    </source>
</evidence>
<name>A0A8J2VPS9_9NEOP</name>
<dbReference type="Proteomes" id="UP000789524">
    <property type="component" value="Unassembled WGS sequence"/>
</dbReference>
<dbReference type="AlphaFoldDB" id="A0A8J2VPS9"/>